<protein>
    <recommendedName>
        <fullName evidence="7 8">Ribonuclease P protein component</fullName>
        <shortName evidence="7">RNase P protein</shortName>
        <shortName evidence="7">RNaseP protein</shortName>
        <ecNumber evidence="7 8">3.1.26.5</ecNumber>
    </recommendedName>
    <alternativeName>
        <fullName evidence="7">Protein C5</fullName>
    </alternativeName>
</protein>
<evidence type="ECO:0000256" key="2">
    <source>
        <dbReference type="ARBA" id="ARBA00022694"/>
    </source>
</evidence>
<evidence type="ECO:0000256" key="3">
    <source>
        <dbReference type="ARBA" id="ARBA00022722"/>
    </source>
</evidence>
<keyword evidence="4 7" id="KW-0255">Endonuclease</keyword>
<evidence type="ECO:0000256" key="8">
    <source>
        <dbReference type="NCBIfam" id="TIGR00188"/>
    </source>
</evidence>
<proteinExistence type="inferred from homology"/>
<evidence type="ECO:0000313" key="10">
    <source>
        <dbReference type="Proteomes" id="UP000388235"/>
    </source>
</evidence>
<dbReference type="GO" id="GO:0030677">
    <property type="term" value="C:ribonuclease P complex"/>
    <property type="evidence" value="ECO:0007669"/>
    <property type="project" value="TreeGrafter"/>
</dbReference>
<dbReference type="NCBIfam" id="TIGR00188">
    <property type="entry name" value="rnpA"/>
    <property type="match status" value="1"/>
</dbReference>
<dbReference type="EC" id="3.1.26.5" evidence="7 8"/>
<keyword evidence="6 7" id="KW-0694">RNA-binding</keyword>
<evidence type="ECO:0000256" key="7">
    <source>
        <dbReference type="HAMAP-Rule" id="MF_00227"/>
    </source>
</evidence>
<dbReference type="RefSeq" id="WP_153712649.1">
    <property type="nucleotide sequence ID" value="NZ_CP045871.1"/>
</dbReference>
<dbReference type="Pfam" id="PF00825">
    <property type="entry name" value="Ribonuclease_P"/>
    <property type="match status" value="1"/>
</dbReference>
<dbReference type="AlphaFoldDB" id="A0A5Q2QDQ5"/>
<comment type="similarity">
    <text evidence="7">Belongs to the RnpA family.</text>
</comment>
<dbReference type="GO" id="GO:0001682">
    <property type="term" value="P:tRNA 5'-leader removal"/>
    <property type="evidence" value="ECO:0007669"/>
    <property type="project" value="UniProtKB-UniRule"/>
</dbReference>
<gene>
    <name evidence="7 9" type="primary">rnpA</name>
    <name evidence="9" type="ORF">GH975_00660</name>
</gene>
<keyword evidence="10" id="KW-1185">Reference proteome</keyword>
<accession>A0A5Q2QDQ5</accession>
<comment type="catalytic activity">
    <reaction evidence="7">
        <text>Endonucleolytic cleavage of RNA, removing 5'-extranucleotides from tRNA precursor.</text>
        <dbReference type="EC" id="3.1.26.5"/>
    </reaction>
</comment>
<dbReference type="InterPro" id="IPR020539">
    <property type="entry name" value="RNase_P_CS"/>
</dbReference>
<comment type="function">
    <text evidence="1 7">RNaseP catalyzes the removal of the 5'-leader sequence from pre-tRNA to produce the mature 5'-terminus. It can also cleave other RNA substrates such as 4.5S RNA. The protein component plays an auxiliary but essential role in vivo by binding to the 5'-leader sequence and broadening the substrate specificity of the ribozyme.</text>
</comment>
<evidence type="ECO:0000313" key="9">
    <source>
        <dbReference type="EMBL" id="QGG79145.1"/>
    </source>
</evidence>
<dbReference type="Gene3D" id="3.30.230.10">
    <property type="match status" value="1"/>
</dbReference>
<reference evidence="9 10" key="1">
    <citation type="submission" date="2019-11" db="EMBL/GenBank/DDBJ databases">
        <authorList>
            <person name="Khan S.A."/>
            <person name="Jeon C.O."/>
            <person name="Chun B.H."/>
        </authorList>
    </citation>
    <scope>NUCLEOTIDE SEQUENCE [LARGE SCALE GENOMIC DNA]</scope>
    <source>
        <strain evidence="9 10">IMCC 1097</strain>
    </source>
</reference>
<organism evidence="9 10">
    <name type="scientific">Litorivicinus lipolyticus</name>
    <dbReference type="NCBI Taxonomy" id="418701"/>
    <lineage>
        <taxon>Bacteria</taxon>
        <taxon>Pseudomonadati</taxon>
        <taxon>Pseudomonadota</taxon>
        <taxon>Gammaproteobacteria</taxon>
        <taxon>Oceanospirillales</taxon>
        <taxon>Litorivicinaceae</taxon>
        <taxon>Litorivicinus</taxon>
    </lineage>
</organism>
<sequence>MSRRRLAPLCGNNQFEQVFSSADSKQHSGDLFLLLKRNSESSHRIGLITPKRQLKRAVDRNRFRRVARACVAQLPQDTCYDVVALVKRMPPDLHSSDLSERLNQLLERLVRKANRAAS</sequence>
<dbReference type="InterPro" id="IPR000100">
    <property type="entry name" value="RNase_P"/>
</dbReference>
<dbReference type="KEGG" id="llp:GH975_00660"/>
<dbReference type="EMBL" id="CP045871">
    <property type="protein sequence ID" value="QGG79145.1"/>
    <property type="molecule type" value="Genomic_DNA"/>
</dbReference>
<dbReference type="InterPro" id="IPR014721">
    <property type="entry name" value="Ribsml_uS5_D2-typ_fold_subgr"/>
</dbReference>
<dbReference type="PANTHER" id="PTHR33992">
    <property type="entry name" value="RIBONUCLEASE P PROTEIN COMPONENT"/>
    <property type="match status" value="1"/>
</dbReference>
<dbReference type="PANTHER" id="PTHR33992:SF1">
    <property type="entry name" value="RIBONUCLEASE P PROTEIN COMPONENT"/>
    <property type="match status" value="1"/>
</dbReference>
<comment type="subunit">
    <text evidence="7">Consists of a catalytic RNA component (M1 or rnpB) and a protein subunit.</text>
</comment>
<dbReference type="SUPFAM" id="SSF54211">
    <property type="entry name" value="Ribosomal protein S5 domain 2-like"/>
    <property type="match status" value="1"/>
</dbReference>
<evidence type="ECO:0000256" key="5">
    <source>
        <dbReference type="ARBA" id="ARBA00022801"/>
    </source>
</evidence>
<dbReference type="GO" id="GO:0000049">
    <property type="term" value="F:tRNA binding"/>
    <property type="evidence" value="ECO:0007669"/>
    <property type="project" value="UniProtKB-UniRule"/>
</dbReference>
<dbReference type="GO" id="GO:0042781">
    <property type="term" value="F:3'-tRNA processing endoribonuclease activity"/>
    <property type="evidence" value="ECO:0007669"/>
    <property type="project" value="TreeGrafter"/>
</dbReference>
<dbReference type="Proteomes" id="UP000388235">
    <property type="component" value="Chromosome"/>
</dbReference>
<keyword evidence="2 7" id="KW-0819">tRNA processing</keyword>
<keyword evidence="3 7" id="KW-0540">Nuclease</keyword>
<keyword evidence="5 7" id="KW-0378">Hydrolase</keyword>
<evidence type="ECO:0000256" key="6">
    <source>
        <dbReference type="ARBA" id="ARBA00022884"/>
    </source>
</evidence>
<evidence type="ECO:0000256" key="1">
    <source>
        <dbReference type="ARBA" id="ARBA00002663"/>
    </source>
</evidence>
<dbReference type="GO" id="GO:0004526">
    <property type="term" value="F:ribonuclease P activity"/>
    <property type="evidence" value="ECO:0007669"/>
    <property type="project" value="UniProtKB-UniRule"/>
</dbReference>
<dbReference type="InterPro" id="IPR020568">
    <property type="entry name" value="Ribosomal_Su5_D2-typ_SF"/>
</dbReference>
<dbReference type="PROSITE" id="PS00648">
    <property type="entry name" value="RIBONUCLEASE_P"/>
    <property type="match status" value="1"/>
</dbReference>
<dbReference type="OrthoDB" id="9796422at2"/>
<name>A0A5Q2QDQ5_9GAMM</name>
<evidence type="ECO:0000256" key="4">
    <source>
        <dbReference type="ARBA" id="ARBA00022759"/>
    </source>
</evidence>
<dbReference type="HAMAP" id="MF_00227">
    <property type="entry name" value="RNase_P"/>
    <property type="match status" value="1"/>
</dbReference>